<protein>
    <submittedName>
        <fullName evidence="5">Inner membrane lipoprotein YiaD</fullName>
    </submittedName>
</protein>
<dbReference type="PANTHER" id="PTHR30329">
    <property type="entry name" value="STATOR ELEMENT OF FLAGELLAR MOTOR COMPLEX"/>
    <property type="match status" value="1"/>
</dbReference>
<dbReference type="PROSITE" id="PS01068">
    <property type="entry name" value="OMPA_1"/>
    <property type="match status" value="1"/>
</dbReference>
<dbReference type="Pfam" id="PF00691">
    <property type="entry name" value="OmpA"/>
    <property type="match status" value="1"/>
</dbReference>
<dbReference type="PANTHER" id="PTHR30329:SF17">
    <property type="entry name" value="LIPOPROTEIN YFIB-RELATED"/>
    <property type="match status" value="1"/>
</dbReference>
<evidence type="ECO:0000256" key="1">
    <source>
        <dbReference type="ARBA" id="ARBA00004442"/>
    </source>
</evidence>
<dbReference type="PRINTS" id="PR01023">
    <property type="entry name" value="NAFLGMOTY"/>
</dbReference>
<dbReference type="InterPro" id="IPR050330">
    <property type="entry name" value="Bact_OuterMem_StrucFunc"/>
</dbReference>
<dbReference type="InterPro" id="IPR036737">
    <property type="entry name" value="OmpA-like_sf"/>
</dbReference>
<dbReference type="InterPro" id="IPR006665">
    <property type="entry name" value="OmpA-like"/>
</dbReference>
<dbReference type="STRING" id="93222.NA29_00200"/>
<accession>A0A239SUH3</accession>
<feature type="domain" description="OmpA-like" evidence="4">
    <location>
        <begin position="92"/>
        <end position="207"/>
    </location>
</feature>
<dbReference type="SUPFAM" id="SSF103088">
    <property type="entry name" value="OmpA-like"/>
    <property type="match status" value="1"/>
</dbReference>
<dbReference type="EMBL" id="LT906435">
    <property type="protein sequence ID" value="SNU88478.1"/>
    <property type="molecule type" value="Genomic_DNA"/>
</dbReference>
<sequence length="207" mass="21868">MDFAAIAASNADAVGTGSSQHSFARRGNFGGNFVATLNRTFSQYRALLRRALGLVILLGIGALAGCQTTPVHGLTPEQIAALKSEGFTQTDEGWEFGLSDTVLFDTDKFVVRDPARETVTRIGHTLVKVGLDAVRVYGYTDSVGSDTYNEQLSARRADAVAGVLAEAGVKRAGIQTIGAGKRNPVADNSTPAGRAQNRRVAIVISTR</sequence>
<dbReference type="PROSITE" id="PS51123">
    <property type="entry name" value="OMPA_2"/>
    <property type="match status" value="1"/>
</dbReference>
<dbReference type="GO" id="GO:0009279">
    <property type="term" value="C:cell outer membrane"/>
    <property type="evidence" value="ECO:0007669"/>
    <property type="project" value="UniProtKB-SubCell"/>
</dbReference>
<dbReference type="InterPro" id="IPR006690">
    <property type="entry name" value="OMPA-like_CS"/>
</dbReference>
<evidence type="ECO:0000313" key="6">
    <source>
        <dbReference type="Proteomes" id="UP000215126"/>
    </source>
</evidence>
<evidence type="ECO:0000259" key="4">
    <source>
        <dbReference type="PROSITE" id="PS51123"/>
    </source>
</evidence>
<evidence type="ECO:0000256" key="2">
    <source>
        <dbReference type="ARBA" id="ARBA00023136"/>
    </source>
</evidence>
<keyword evidence="2 3" id="KW-0472">Membrane</keyword>
<dbReference type="Proteomes" id="UP000215126">
    <property type="component" value="Chromosome 1"/>
</dbReference>
<reference evidence="5 6" key="1">
    <citation type="submission" date="2017-06" db="EMBL/GenBank/DDBJ databases">
        <authorList>
            <consortium name="Pathogen Informatics"/>
        </authorList>
    </citation>
    <scope>NUCLEOTIDE SEQUENCE [LARGE SCALE GENOMIC DNA]</scope>
    <source>
        <strain evidence="5 6">NCTC13161</strain>
    </source>
</reference>
<comment type="subcellular location">
    <subcellularLocation>
        <location evidence="1">Cell outer membrane</location>
    </subcellularLocation>
</comment>
<dbReference type="PRINTS" id="PR01021">
    <property type="entry name" value="OMPADOMAIN"/>
</dbReference>
<organism evidence="5 6">
    <name type="scientific">Pandoraea sputorum</name>
    <dbReference type="NCBI Taxonomy" id="93222"/>
    <lineage>
        <taxon>Bacteria</taxon>
        <taxon>Pseudomonadati</taxon>
        <taxon>Pseudomonadota</taxon>
        <taxon>Betaproteobacteria</taxon>
        <taxon>Burkholderiales</taxon>
        <taxon>Burkholderiaceae</taxon>
        <taxon>Pandoraea</taxon>
    </lineage>
</organism>
<dbReference type="InterPro" id="IPR006664">
    <property type="entry name" value="OMP_bac"/>
</dbReference>
<evidence type="ECO:0000256" key="3">
    <source>
        <dbReference type="PROSITE-ProRule" id="PRU00473"/>
    </source>
</evidence>
<dbReference type="CDD" id="cd07185">
    <property type="entry name" value="OmpA_C-like"/>
    <property type="match status" value="1"/>
</dbReference>
<name>A0A239SUH3_9BURK</name>
<keyword evidence="6" id="KW-1185">Reference proteome</keyword>
<dbReference type="Gene3D" id="3.30.1330.60">
    <property type="entry name" value="OmpA-like domain"/>
    <property type="match status" value="1"/>
</dbReference>
<dbReference type="GeneID" id="88096851"/>
<gene>
    <name evidence="5" type="primary">yiaD_2</name>
    <name evidence="5" type="ORF">SAMEA4530655_04265</name>
</gene>
<evidence type="ECO:0000313" key="5">
    <source>
        <dbReference type="EMBL" id="SNU88478.1"/>
    </source>
</evidence>
<proteinExistence type="predicted"/>
<dbReference type="RefSeq" id="WP_306592135.1">
    <property type="nucleotide sequence ID" value="NZ_AP028930.1"/>
</dbReference>
<keyword evidence="5" id="KW-0449">Lipoprotein</keyword>
<dbReference type="AlphaFoldDB" id="A0A239SUH3"/>